<reference evidence="6" key="1">
    <citation type="submission" date="2008-04" db="EMBL/GenBank/DDBJ databases">
        <title>Complete sequence of chromosome of Nostoc punctiforme ATCC 29133.</title>
        <authorList>
            <consortium name="US DOE Joint Genome Institute"/>
            <person name="Copeland A."/>
            <person name="Lucas S."/>
            <person name="Lapidus A."/>
            <person name="Glavina del Rio T."/>
            <person name="Dalin E."/>
            <person name="Tice H."/>
            <person name="Pitluck S."/>
            <person name="Chain P."/>
            <person name="Malfatti S."/>
            <person name="Shin M."/>
            <person name="Vergez L."/>
            <person name="Schmutz J."/>
            <person name="Larimer F."/>
            <person name="Land M."/>
            <person name="Hauser L."/>
            <person name="Kyrpides N."/>
            <person name="Kim E."/>
            <person name="Meeks J.C."/>
            <person name="Elhai J."/>
            <person name="Campbell E.L."/>
            <person name="Thiel T."/>
            <person name="Longmire J."/>
            <person name="Potts M."/>
            <person name="Atlas R."/>
        </authorList>
    </citation>
    <scope>NUCLEOTIDE SEQUENCE [LARGE SCALE GENOMIC DNA]</scope>
    <source>
        <strain evidence="6">ATCC 29133 / PCC 73102</strain>
    </source>
</reference>
<feature type="repeat" description="TPR" evidence="3">
    <location>
        <begin position="36"/>
        <end position="69"/>
    </location>
</feature>
<organism evidence="5 6">
    <name type="scientific">Nostoc punctiforme (strain ATCC 29133 / PCC 73102)</name>
    <dbReference type="NCBI Taxonomy" id="63737"/>
    <lineage>
        <taxon>Bacteria</taxon>
        <taxon>Bacillati</taxon>
        <taxon>Cyanobacteriota</taxon>
        <taxon>Cyanophyceae</taxon>
        <taxon>Nostocales</taxon>
        <taxon>Nostocaceae</taxon>
        <taxon>Nostoc</taxon>
    </lineage>
</organism>
<dbReference type="SMART" id="SM00028">
    <property type="entry name" value="TPR"/>
    <property type="match status" value="7"/>
</dbReference>
<proteinExistence type="predicted"/>
<dbReference type="Pfam" id="PF13432">
    <property type="entry name" value="TPR_16"/>
    <property type="match status" value="2"/>
</dbReference>
<dbReference type="PROSITE" id="PS50005">
    <property type="entry name" value="TPR"/>
    <property type="match status" value="4"/>
</dbReference>
<feature type="chain" id="PRO_5002778994" evidence="4">
    <location>
        <begin position="27"/>
        <end position="307"/>
    </location>
</feature>
<dbReference type="Pfam" id="PF13181">
    <property type="entry name" value="TPR_8"/>
    <property type="match status" value="1"/>
</dbReference>
<dbReference type="STRING" id="63737.Npun_F1170"/>
<dbReference type="HOGENOM" id="CLU_003728_11_2_3"/>
<dbReference type="Gene3D" id="1.25.40.10">
    <property type="entry name" value="Tetratricopeptide repeat domain"/>
    <property type="match status" value="3"/>
</dbReference>
<keyword evidence="6" id="KW-1185">Reference proteome</keyword>
<keyword evidence="2 3" id="KW-0802">TPR repeat</keyword>
<dbReference type="Pfam" id="PF13414">
    <property type="entry name" value="TPR_11"/>
    <property type="match status" value="1"/>
</dbReference>
<feature type="repeat" description="TPR" evidence="3">
    <location>
        <begin position="104"/>
        <end position="137"/>
    </location>
</feature>
<evidence type="ECO:0000256" key="1">
    <source>
        <dbReference type="ARBA" id="ARBA00022737"/>
    </source>
</evidence>
<dbReference type="GO" id="GO:0009279">
    <property type="term" value="C:cell outer membrane"/>
    <property type="evidence" value="ECO:0007669"/>
    <property type="project" value="TreeGrafter"/>
</dbReference>
<dbReference type="PANTHER" id="PTHR44858:SF1">
    <property type="entry name" value="UDP-N-ACETYLGLUCOSAMINE--PEPTIDE N-ACETYLGLUCOSAMINYLTRANSFERASE SPINDLY-RELATED"/>
    <property type="match status" value="1"/>
</dbReference>
<keyword evidence="1" id="KW-0677">Repeat</keyword>
<dbReference type="PhylomeDB" id="B2IWF0"/>
<dbReference type="PANTHER" id="PTHR44858">
    <property type="entry name" value="TETRATRICOPEPTIDE REPEAT PROTEIN 6"/>
    <property type="match status" value="1"/>
</dbReference>
<evidence type="ECO:0000313" key="6">
    <source>
        <dbReference type="Proteomes" id="UP000001191"/>
    </source>
</evidence>
<dbReference type="OrthoDB" id="5508521at2"/>
<keyword evidence="4" id="KW-0732">Signal</keyword>
<evidence type="ECO:0000313" key="5">
    <source>
        <dbReference type="EMBL" id="ACC79895.1"/>
    </source>
</evidence>
<dbReference type="InterPro" id="IPR050498">
    <property type="entry name" value="Ycf3"/>
</dbReference>
<dbReference type="EnsemblBacteria" id="ACC79895">
    <property type="protein sequence ID" value="ACC79895"/>
    <property type="gene ID" value="Npun_F1170"/>
</dbReference>
<dbReference type="Proteomes" id="UP000001191">
    <property type="component" value="Chromosome"/>
</dbReference>
<dbReference type="EMBL" id="CP001037">
    <property type="protein sequence ID" value="ACC79895.1"/>
    <property type="molecule type" value="Genomic_DNA"/>
</dbReference>
<evidence type="ECO:0000256" key="4">
    <source>
        <dbReference type="SAM" id="SignalP"/>
    </source>
</evidence>
<sequence length="307" mass="34422">MSNLWRLFISVIIAFSLTFLTLSAHSAPVSITQITASNFLELGVDKMRRGSYQEAIESFNQAIEVEKDFAVAYSDRCLAYLQLQDYHQAIADCTQAINFAPNHSEAYLNRGLALYRQGDYSGAIVDYNQAIALKPSDFRAYYNRGLAFAGDGKDSEAILDFNLALTQIPRITSLLLADIYNDRGLAHFVLQDIQAAMLDFNLAIRLNANDYRAYFNRGCTCGRNGDDFGAVRDFSHVIRLNPSNAQAYVNRGVAHYRLGYHLGAISDLQKASEYFYNQGKKVAYEKTLDLLKNLRQQISSATEIALL</sequence>
<dbReference type="RefSeq" id="WP_012407916.1">
    <property type="nucleotide sequence ID" value="NC_010628.1"/>
</dbReference>
<dbReference type="PROSITE" id="PS50293">
    <property type="entry name" value="TPR_REGION"/>
    <property type="match status" value="1"/>
</dbReference>
<dbReference type="InterPro" id="IPR011990">
    <property type="entry name" value="TPR-like_helical_dom_sf"/>
</dbReference>
<reference evidence="5 6" key="2">
    <citation type="journal article" date="2013" name="Plant Physiol.">
        <title>A Nostoc punctiforme Sugar Transporter Necessary to Establish a Cyanobacterium-Plant Symbiosis.</title>
        <authorList>
            <person name="Ekman M."/>
            <person name="Picossi S."/>
            <person name="Campbell E.L."/>
            <person name="Meeks J.C."/>
            <person name="Flores E."/>
        </authorList>
    </citation>
    <scope>NUCLEOTIDE SEQUENCE [LARGE SCALE GENOMIC DNA]</scope>
    <source>
        <strain evidence="6">ATCC 29133 / PCC 73102</strain>
    </source>
</reference>
<accession>B2IWF0</accession>
<dbReference type="SUPFAM" id="SSF48452">
    <property type="entry name" value="TPR-like"/>
    <property type="match status" value="2"/>
</dbReference>
<dbReference type="AlphaFoldDB" id="B2IWF0"/>
<dbReference type="eggNOG" id="COG0457">
    <property type="taxonomic scope" value="Bacteria"/>
</dbReference>
<name>B2IWF0_NOSP7</name>
<evidence type="ECO:0000256" key="2">
    <source>
        <dbReference type="ARBA" id="ARBA00022803"/>
    </source>
</evidence>
<evidence type="ECO:0000256" key="3">
    <source>
        <dbReference type="PROSITE-ProRule" id="PRU00339"/>
    </source>
</evidence>
<protein>
    <submittedName>
        <fullName evidence="5">Tetratricopeptide TPR_2 repeat protein</fullName>
    </submittedName>
</protein>
<dbReference type="KEGG" id="npu:Npun_F1170"/>
<feature type="repeat" description="TPR" evidence="3">
    <location>
        <begin position="70"/>
        <end position="103"/>
    </location>
</feature>
<dbReference type="GO" id="GO:0046813">
    <property type="term" value="P:receptor-mediated virion attachment to host cell"/>
    <property type="evidence" value="ECO:0007669"/>
    <property type="project" value="TreeGrafter"/>
</dbReference>
<feature type="repeat" description="TPR" evidence="3">
    <location>
        <begin position="177"/>
        <end position="210"/>
    </location>
</feature>
<gene>
    <name evidence="5" type="ordered locus">Npun_F1170</name>
</gene>
<dbReference type="InterPro" id="IPR019734">
    <property type="entry name" value="TPR_rpt"/>
</dbReference>
<feature type="signal peptide" evidence="4">
    <location>
        <begin position="1"/>
        <end position="26"/>
    </location>
</feature>